<protein>
    <submittedName>
        <fullName evidence="2">Phosphoribosyl 1,2-cyclic phosphodiesterase</fullName>
    </submittedName>
</protein>
<gene>
    <name evidence="2" type="ORF">SAMN05444955_102187</name>
</gene>
<feature type="domain" description="Metallo-beta-lactamase" evidence="1">
    <location>
        <begin position="11"/>
        <end position="191"/>
    </location>
</feature>
<organism evidence="2 3">
    <name type="scientific">Lihuaxuella thermophila</name>
    <dbReference type="NCBI Taxonomy" id="1173111"/>
    <lineage>
        <taxon>Bacteria</taxon>
        <taxon>Bacillati</taxon>
        <taxon>Bacillota</taxon>
        <taxon>Bacilli</taxon>
        <taxon>Bacillales</taxon>
        <taxon>Thermoactinomycetaceae</taxon>
        <taxon>Lihuaxuella</taxon>
    </lineage>
</organism>
<dbReference type="STRING" id="1173111.SAMN05444955_102187"/>
<sequence length="273" mass="30569">MRFSVLASGSTGNSLFVETDQTRVLVDAGLSCKQLEERLRKIGVDPTTLTAIFISHEHIDHVKGLGVLARRYQLPVYMNEATWKHLPSSVGDIPECLKHVLETGASLEIRDLRVETIPVSHDAAEPVGFHFRQDEETLAIVTDLGYVNQRITDQVSGVDTLIWESNHDVEMLRMGSYPWNVKRRILSDTGHLSNEDAGAALAEILRGIGEHVYLAHLSRDNNLSELAHLTVKNILEETGLQVGRDVHLWPTYDDRPTPLREVRCKAKGSPDLR</sequence>
<evidence type="ECO:0000259" key="1">
    <source>
        <dbReference type="SMART" id="SM00849"/>
    </source>
</evidence>
<dbReference type="Proteomes" id="UP000199695">
    <property type="component" value="Unassembled WGS sequence"/>
</dbReference>
<dbReference type="InterPro" id="IPR001279">
    <property type="entry name" value="Metallo-B-lactamas"/>
</dbReference>
<dbReference type="RefSeq" id="WP_089965128.1">
    <property type="nucleotide sequence ID" value="NZ_FOCQ01000002.1"/>
</dbReference>
<dbReference type="PANTHER" id="PTHR47619:SF1">
    <property type="entry name" value="EXODEOXYRIBONUCLEASE WALJ"/>
    <property type="match status" value="1"/>
</dbReference>
<dbReference type="SMART" id="SM00849">
    <property type="entry name" value="Lactamase_B"/>
    <property type="match status" value="1"/>
</dbReference>
<keyword evidence="3" id="KW-1185">Reference proteome</keyword>
<dbReference type="AlphaFoldDB" id="A0A1H8BJ82"/>
<accession>A0A1H8BJ82</accession>
<dbReference type="InterPro" id="IPR036866">
    <property type="entry name" value="RibonucZ/Hydroxyglut_hydro"/>
</dbReference>
<dbReference type="EMBL" id="FOCQ01000002">
    <property type="protein sequence ID" value="SEM82214.1"/>
    <property type="molecule type" value="Genomic_DNA"/>
</dbReference>
<dbReference type="PANTHER" id="PTHR47619">
    <property type="entry name" value="METALLO-HYDROLASE YYCJ-RELATED"/>
    <property type="match status" value="1"/>
</dbReference>
<dbReference type="Gene3D" id="3.60.15.10">
    <property type="entry name" value="Ribonuclease Z/Hydroxyacylglutathione hydrolase-like"/>
    <property type="match status" value="1"/>
</dbReference>
<dbReference type="OrthoDB" id="9781189at2"/>
<evidence type="ECO:0000313" key="2">
    <source>
        <dbReference type="EMBL" id="SEM82214.1"/>
    </source>
</evidence>
<dbReference type="Pfam" id="PF12706">
    <property type="entry name" value="Lactamase_B_2"/>
    <property type="match status" value="1"/>
</dbReference>
<proteinExistence type="predicted"/>
<name>A0A1H8BJ82_9BACL</name>
<dbReference type="InterPro" id="IPR052533">
    <property type="entry name" value="WalJ/YycJ-like"/>
</dbReference>
<evidence type="ECO:0000313" key="3">
    <source>
        <dbReference type="Proteomes" id="UP000199695"/>
    </source>
</evidence>
<dbReference type="SUPFAM" id="SSF56281">
    <property type="entry name" value="Metallo-hydrolase/oxidoreductase"/>
    <property type="match status" value="1"/>
</dbReference>
<reference evidence="2 3" key="1">
    <citation type="submission" date="2016-10" db="EMBL/GenBank/DDBJ databases">
        <authorList>
            <person name="de Groot N.N."/>
        </authorList>
    </citation>
    <scope>NUCLEOTIDE SEQUENCE [LARGE SCALE GENOMIC DNA]</scope>
    <source>
        <strain evidence="2 3">DSM 46701</strain>
    </source>
</reference>